<name>A0A812P4A3_9DINO</name>
<keyword evidence="2" id="KW-1185">Reference proteome</keyword>
<dbReference type="OrthoDB" id="423410at2759"/>
<dbReference type="EMBL" id="CAJNJA010014087">
    <property type="protein sequence ID" value="CAE7335483.1"/>
    <property type="molecule type" value="Genomic_DNA"/>
</dbReference>
<evidence type="ECO:0000313" key="2">
    <source>
        <dbReference type="Proteomes" id="UP000601435"/>
    </source>
</evidence>
<sequence>MRHLPRLSGGFADWGSQAASACERSYETFLNTTKCASEAACWEDGVPCSCCLANPILDGFIAHQSATLGNRSAQNDLGLWCVARILCQHLGITQVSTKRTAETLEALQL</sequence>
<reference evidence="1" key="1">
    <citation type="submission" date="2021-02" db="EMBL/GenBank/DDBJ databases">
        <authorList>
            <person name="Dougan E. K."/>
            <person name="Rhodes N."/>
            <person name="Thang M."/>
            <person name="Chan C."/>
        </authorList>
    </citation>
    <scope>NUCLEOTIDE SEQUENCE</scope>
</reference>
<gene>
    <name evidence="1" type="ORF">SNEC2469_LOCUS8570</name>
</gene>
<dbReference type="Proteomes" id="UP000601435">
    <property type="component" value="Unassembled WGS sequence"/>
</dbReference>
<evidence type="ECO:0000313" key="1">
    <source>
        <dbReference type="EMBL" id="CAE7335483.1"/>
    </source>
</evidence>
<protein>
    <submittedName>
        <fullName evidence="1">Uncharacterized protein</fullName>
    </submittedName>
</protein>
<organism evidence="1 2">
    <name type="scientific">Symbiodinium necroappetens</name>
    <dbReference type="NCBI Taxonomy" id="1628268"/>
    <lineage>
        <taxon>Eukaryota</taxon>
        <taxon>Sar</taxon>
        <taxon>Alveolata</taxon>
        <taxon>Dinophyceae</taxon>
        <taxon>Suessiales</taxon>
        <taxon>Symbiodiniaceae</taxon>
        <taxon>Symbiodinium</taxon>
    </lineage>
</organism>
<comment type="caution">
    <text evidence="1">The sequence shown here is derived from an EMBL/GenBank/DDBJ whole genome shotgun (WGS) entry which is preliminary data.</text>
</comment>
<accession>A0A812P4A3</accession>
<dbReference type="AlphaFoldDB" id="A0A812P4A3"/>
<proteinExistence type="predicted"/>